<dbReference type="Pfam" id="PF01497">
    <property type="entry name" value="Peripla_BP_2"/>
    <property type="match status" value="1"/>
</dbReference>
<feature type="domain" description="HTH araC/xylS-type" evidence="10">
    <location>
        <begin position="177"/>
        <end position="275"/>
    </location>
</feature>
<proteinExistence type="inferred from homology"/>
<evidence type="ECO:0000256" key="6">
    <source>
        <dbReference type="ARBA" id="ARBA00023125"/>
    </source>
</evidence>
<dbReference type="SUPFAM" id="SSF53807">
    <property type="entry name" value="Helical backbone' metal receptor"/>
    <property type="match status" value="1"/>
</dbReference>
<dbReference type="PROSITE" id="PS01124">
    <property type="entry name" value="HTH_ARAC_FAMILY_2"/>
    <property type="match status" value="1"/>
</dbReference>
<dbReference type="SUPFAM" id="SSF46689">
    <property type="entry name" value="Homeodomain-like"/>
    <property type="match status" value="2"/>
</dbReference>
<keyword evidence="4" id="KW-0732">Signal</keyword>
<dbReference type="SUPFAM" id="SSF51215">
    <property type="entry name" value="Regulatory protein AraC"/>
    <property type="match status" value="1"/>
</dbReference>
<dbReference type="PROSITE" id="PS50983">
    <property type="entry name" value="FE_B12_PBP"/>
    <property type="match status" value="1"/>
</dbReference>
<evidence type="ECO:0000256" key="2">
    <source>
        <dbReference type="ARBA" id="ARBA00008814"/>
    </source>
</evidence>
<evidence type="ECO:0000313" key="13">
    <source>
        <dbReference type="Proteomes" id="UP001596028"/>
    </source>
</evidence>
<dbReference type="EMBL" id="JBHSEP010000025">
    <property type="protein sequence ID" value="MFC4601379.1"/>
    <property type="molecule type" value="Genomic_DNA"/>
</dbReference>
<evidence type="ECO:0000313" key="12">
    <source>
        <dbReference type="EMBL" id="MFC4601379.1"/>
    </source>
</evidence>
<feature type="domain" description="Fe/B12 periplasmic-binding" evidence="11">
    <location>
        <begin position="332"/>
        <end position="591"/>
    </location>
</feature>
<dbReference type="RefSeq" id="WP_378101365.1">
    <property type="nucleotide sequence ID" value="NZ_JBHSEP010000025.1"/>
</dbReference>
<evidence type="ECO:0000259" key="10">
    <source>
        <dbReference type="PROSITE" id="PS01124"/>
    </source>
</evidence>
<comment type="subcellular location">
    <subcellularLocation>
        <location evidence="1">Cell envelope</location>
    </subcellularLocation>
</comment>
<dbReference type="Gene3D" id="3.40.50.1980">
    <property type="entry name" value="Nitrogenase molybdenum iron protein domain"/>
    <property type="match status" value="2"/>
</dbReference>
<dbReference type="InterPro" id="IPR002491">
    <property type="entry name" value="ABC_transptr_periplasmic_BD"/>
</dbReference>
<dbReference type="InterPro" id="IPR009057">
    <property type="entry name" value="Homeodomain-like_sf"/>
</dbReference>
<dbReference type="PANTHER" id="PTHR30532:SF1">
    <property type="entry name" value="IRON(3+)-HYDROXAMATE-BINDING PROTEIN FHUD"/>
    <property type="match status" value="1"/>
</dbReference>
<keyword evidence="3" id="KW-0813">Transport</keyword>
<dbReference type="Pfam" id="PF12833">
    <property type="entry name" value="HTH_18"/>
    <property type="match status" value="1"/>
</dbReference>
<evidence type="ECO:0000259" key="11">
    <source>
        <dbReference type="PROSITE" id="PS50983"/>
    </source>
</evidence>
<protein>
    <submittedName>
        <fullName evidence="12">ABC transporter substrate-binding protein</fullName>
    </submittedName>
</protein>
<evidence type="ECO:0000256" key="9">
    <source>
        <dbReference type="SAM" id="MobiDB-lite"/>
    </source>
</evidence>
<dbReference type="InterPro" id="IPR037923">
    <property type="entry name" value="HTH-like"/>
</dbReference>
<dbReference type="SMART" id="SM00342">
    <property type="entry name" value="HTH_ARAC"/>
    <property type="match status" value="1"/>
</dbReference>
<feature type="region of interest" description="Disordered" evidence="9">
    <location>
        <begin position="275"/>
        <end position="300"/>
    </location>
</feature>
<organism evidence="12 13">
    <name type="scientific">Cohnella hongkongensis</name>
    <dbReference type="NCBI Taxonomy" id="178337"/>
    <lineage>
        <taxon>Bacteria</taxon>
        <taxon>Bacillati</taxon>
        <taxon>Bacillota</taxon>
        <taxon>Bacilli</taxon>
        <taxon>Bacillales</taxon>
        <taxon>Paenibacillaceae</taxon>
        <taxon>Cohnella</taxon>
    </lineage>
</organism>
<evidence type="ECO:0000256" key="8">
    <source>
        <dbReference type="SAM" id="Coils"/>
    </source>
</evidence>
<reference evidence="13" key="1">
    <citation type="journal article" date="2019" name="Int. J. Syst. Evol. Microbiol.">
        <title>The Global Catalogue of Microorganisms (GCM) 10K type strain sequencing project: providing services to taxonomists for standard genome sequencing and annotation.</title>
        <authorList>
            <consortium name="The Broad Institute Genomics Platform"/>
            <consortium name="The Broad Institute Genome Sequencing Center for Infectious Disease"/>
            <person name="Wu L."/>
            <person name="Ma J."/>
        </authorList>
    </citation>
    <scope>NUCLEOTIDE SEQUENCE [LARGE SCALE GENOMIC DNA]</scope>
    <source>
        <strain evidence="13">CCUG 49571</strain>
    </source>
</reference>
<dbReference type="Proteomes" id="UP001596028">
    <property type="component" value="Unassembled WGS sequence"/>
</dbReference>
<keyword evidence="8" id="KW-0175">Coiled coil</keyword>
<dbReference type="InterPro" id="IPR018060">
    <property type="entry name" value="HTH_AraC"/>
</dbReference>
<keyword evidence="7" id="KW-0804">Transcription</keyword>
<evidence type="ECO:0000256" key="7">
    <source>
        <dbReference type="ARBA" id="ARBA00023163"/>
    </source>
</evidence>
<dbReference type="InterPro" id="IPR018062">
    <property type="entry name" value="HTH_AraC-typ_CS"/>
</dbReference>
<sequence length="592" mass="66483">MNLHGHVMFWNDAALQLHSVGKYVLRPGERLNGYRLPAGAFLYVARGSARIRLGGASFAAQSGFVCHAGCGADLQIGRPEGRLEYYLIGYQAYRAEPSAGQPSPMRLPGDPFRTPYGFQPRNPIPLRLQAERMHQHWQQDGALERFRAKAIFHQFVYELLGELLAREEGAETDDPVVRAVRHIGAHYAEPLTLESISSLLNCTGRQLQRLFKERLRIGPIEYLIQLRVDKAKTLLRQTDAPLKQIAESVGYEDGYHFSRLFKKYAGISPGLYREQAGEQEGERRRYLPSRSSRSAIAGSEQRSYSSLGSFAGKDRSIPHLRGDWIPARKPERIVVLDYQYLDHLTALGEAPVGSVIGTSDRASFPAYLADRTSGIRVLGTKENPDLEAILALQPDLIVCTRFQEDLYDRLSLVAPTLMFDRNEDWRFALLKIGRIVGRTGEARALIERHRKKLEKLQAALADLLAGRTVALVRPRDRMIRLHTTAHRTAELLYRDLGLTAPGMTVRARDTSLAISLEALPELRADHLFVLEDDSNLGLADEFRSTPVWRALDAVRENRVYTANTTLWVGYYGPIAVDRVLDEVAAALLRPAT</sequence>
<dbReference type="PROSITE" id="PS00041">
    <property type="entry name" value="HTH_ARAC_FAMILY_1"/>
    <property type="match status" value="1"/>
</dbReference>
<name>A0ABV9FME2_9BACL</name>
<keyword evidence="13" id="KW-1185">Reference proteome</keyword>
<evidence type="ECO:0000256" key="4">
    <source>
        <dbReference type="ARBA" id="ARBA00022729"/>
    </source>
</evidence>
<dbReference type="InterPro" id="IPR051313">
    <property type="entry name" value="Bact_iron-sidero_bind"/>
</dbReference>
<evidence type="ECO:0000256" key="1">
    <source>
        <dbReference type="ARBA" id="ARBA00004196"/>
    </source>
</evidence>
<keyword evidence="6" id="KW-0238">DNA-binding</keyword>
<evidence type="ECO:0000256" key="5">
    <source>
        <dbReference type="ARBA" id="ARBA00023015"/>
    </source>
</evidence>
<comment type="caution">
    <text evidence="12">The sequence shown here is derived from an EMBL/GenBank/DDBJ whole genome shotgun (WGS) entry which is preliminary data.</text>
</comment>
<keyword evidence="5" id="KW-0805">Transcription regulation</keyword>
<dbReference type="PRINTS" id="PR00032">
    <property type="entry name" value="HTHARAC"/>
</dbReference>
<comment type="similarity">
    <text evidence="2">Belongs to the bacterial solute-binding protein 8 family.</text>
</comment>
<dbReference type="PANTHER" id="PTHR30532">
    <property type="entry name" value="IRON III DICITRATE-BINDING PERIPLASMIC PROTEIN"/>
    <property type="match status" value="1"/>
</dbReference>
<feature type="coiled-coil region" evidence="8">
    <location>
        <begin position="439"/>
        <end position="466"/>
    </location>
</feature>
<dbReference type="Gene3D" id="1.10.10.60">
    <property type="entry name" value="Homeodomain-like"/>
    <property type="match status" value="2"/>
</dbReference>
<dbReference type="InterPro" id="IPR020449">
    <property type="entry name" value="Tscrpt_reg_AraC-type_HTH"/>
</dbReference>
<gene>
    <name evidence="12" type="ORF">ACFO3S_24260</name>
</gene>
<dbReference type="CDD" id="cd01146">
    <property type="entry name" value="FhuD"/>
    <property type="match status" value="1"/>
</dbReference>
<evidence type="ECO:0000256" key="3">
    <source>
        <dbReference type="ARBA" id="ARBA00022448"/>
    </source>
</evidence>
<accession>A0ABV9FME2</accession>